<evidence type="ECO:0000313" key="2">
    <source>
        <dbReference type="EMBL" id="AMP98976.1"/>
    </source>
</evidence>
<dbReference type="OrthoDB" id="765984at2"/>
<dbReference type="KEGG" id="pcm:AY601_1342"/>
<sequence length="119" mass="13727">MEQQKIKTRRAICIRGKQLIIQLLEKYESSKAQISLVQFCKDHDVPTGTFYTWLRYQREGKYKVNGRFIALSPEPVSLPEPAMSLPVFASINSGELTVQLHQYVAPEYIQSLLDKRRGL</sequence>
<dbReference type="AlphaFoldDB" id="A0A127VAN0"/>
<reference evidence="1 3" key="1">
    <citation type="submission" date="2016-03" db="EMBL/GenBank/DDBJ databases">
        <title>Complete genome sequence of Pedobacter cryoconitis PAMC 27485.</title>
        <authorList>
            <person name="Lee J."/>
            <person name="Kim O.-S."/>
        </authorList>
    </citation>
    <scope>NUCLEOTIDE SEQUENCE [LARGE SCALE GENOMIC DNA]</scope>
    <source>
        <strain evidence="1 3">PAMC 27485</strain>
    </source>
</reference>
<proteinExistence type="predicted"/>
<organism evidence="1 3">
    <name type="scientific">Pedobacter cryoconitis</name>
    <dbReference type="NCBI Taxonomy" id="188932"/>
    <lineage>
        <taxon>Bacteria</taxon>
        <taxon>Pseudomonadati</taxon>
        <taxon>Bacteroidota</taxon>
        <taxon>Sphingobacteriia</taxon>
        <taxon>Sphingobacteriales</taxon>
        <taxon>Sphingobacteriaceae</taxon>
        <taxon>Pedobacter</taxon>
    </lineage>
</organism>
<dbReference type="RefSeq" id="WP_068398226.1">
    <property type="nucleotide sequence ID" value="NZ_CP014504.1"/>
</dbReference>
<dbReference type="KEGG" id="pcm:AY601_2075"/>
<accession>A0A127VAN0</accession>
<dbReference type="PATRIC" id="fig|188932.3.peg.1396"/>
<evidence type="ECO:0000313" key="1">
    <source>
        <dbReference type="EMBL" id="AMP98260.1"/>
    </source>
</evidence>
<evidence type="ECO:0000313" key="3">
    <source>
        <dbReference type="Proteomes" id="UP000071561"/>
    </source>
</evidence>
<dbReference type="EMBL" id="CP014504">
    <property type="protein sequence ID" value="AMP98260.1"/>
    <property type="molecule type" value="Genomic_DNA"/>
</dbReference>
<dbReference type="EMBL" id="CP014504">
    <property type="protein sequence ID" value="AMP98976.1"/>
    <property type="molecule type" value="Genomic_DNA"/>
</dbReference>
<dbReference type="Proteomes" id="UP000071561">
    <property type="component" value="Chromosome"/>
</dbReference>
<keyword evidence="3" id="KW-1185">Reference proteome</keyword>
<gene>
    <name evidence="1" type="ORF">AY601_1342</name>
    <name evidence="2" type="ORF">AY601_2075</name>
</gene>
<protein>
    <recommendedName>
        <fullName evidence="4">Transposase</fullName>
    </recommendedName>
</protein>
<evidence type="ECO:0008006" key="4">
    <source>
        <dbReference type="Google" id="ProtNLM"/>
    </source>
</evidence>
<name>A0A127VAN0_9SPHI</name>